<dbReference type="EMBL" id="KL142425">
    <property type="protein sequence ID" value="KDR66318.1"/>
    <property type="molecule type" value="Genomic_DNA"/>
</dbReference>
<dbReference type="HOGENOM" id="CLU_1815945_0_0_1"/>
<evidence type="ECO:0000313" key="2">
    <source>
        <dbReference type="Proteomes" id="UP000027222"/>
    </source>
</evidence>
<sequence>MKFWQHGSREPSTFRRNAGRDARFLNLCLSRFGLYFGPLSFRAHLFFFHKYFTGVVLHLPSGCPHLPYDDCLLPGNTSISAAGGVLARRRLPDYHGTSCLCWLSSQGGVESLVGSPARMTNGTILPTEWACLGSKIHFSGMV</sequence>
<gene>
    <name evidence="1" type="ORF">GALMADRAFT_1162741</name>
</gene>
<name>A0A067SHR1_GALM3</name>
<dbReference type="AlphaFoldDB" id="A0A067SHR1"/>
<evidence type="ECO:0000313" key="1">
    <source>
        <dbReference type="EMBL" id="KDR66318.1"/>
    </source>
</evidence>
<protein>
    <submittedName>
        <fullName evidence="1">Uncharacterized protein</fullName>
    </submittedName>
</protein>
<organism evidence="1 2">
    <name type="scientific">Galerina marginata (strain CBS 339.88)</name>
    <dbReference type="NCBI Taxonomy" id="685588"/>
    <lineage>
        <taxon>Eukaryota</taxon>
        <taxon>Fungi</taxon>
        <taxon>Dikarya</taxon>
        <taxon>Basidiomycota</taxon>
        <taxon>Agaricomycotina</taxon>
        <taxon>Agaricomycetes</taxon>
        <taxon>Agaricomycetidae</taxon>
        <taxon>Agaricales</taxon>
        <taxon>Agaricineae</taxon>
        <taxon>Strophariaceae</taxon>
        <taxon>Galerina</taxon>
    </lineage>
</organism>
<accession>A0A067SHR1</accession>
<dbReference type="Proteomes" id="UP000027222">
    <property type="component" value="Unassembled WGS sequence"/>
</dbReference>
<keyword evidence="2" id="KW-1185">Reference proteome</keyword>
<proteinExistence type="predicted"/>
<reference evidence="2" key="1">
    <citation type="journal article" date="2014" name="Proc. Natl. Acad. Sci. U.S.A.">
        <title>Extensive sampling of basidiomycete genomes demonstrates inadequacy of the white-rot/brown-rot paradigm for wood decay fungi.</title>
        <authorList>
            <person name="Riley R."/>
            <person name="Salamov A.A."/>
            <person name="Brown D.W."/>
            <person name="Nagy L.G."/>
            <person name="Floudas D."/>
            <person name="Held B.W."/>
            <person name="Levasseur A."/>
            <person name="Lombard V."/>
            <person name="Morin E."/>
            <person name="Otillar R."/>
            <person name="Lindquist E.A."/>
            <person name="Sun H."/>
            <person name="LaButti K.M."/>
            <person name="Schmutz J."/>
            <person name="Jabbour D."/>
            <person name="Luo H."/>
            <person name="Baker S.E."/>
            <person name="Pisabarro A.G."/>
            <person name="Walton J.D."/>
            <person name="Blanchette R.A."/>
            <person name="Henrissat B."/>
            <person name="Martin F."/>
            <person name="Cullen D."/>
            <person name="Hibbett D.S."/>
            <person name="Grigoriev I.V."/>
        </authorList>
    </citation>
    <scope>NUCLEOTIDE SEQUENCE [LARGE SCALE GENOMIC DNA]</scope>
    <source>
        <strain evidence="2">CBS 339.88</strain>
    </source>
</reference>